<dbReference type="InterPro" id="IPR011990">
    <property type="entry name" value="TPR-like_helical_dom_sf"/>
</dbReference>
<dbReference type="Proteomes" id="UP000886595">
    <property type="component" value="Unassembled WGS sequence"/>
</dbReference>
<dbReference type="PANTHER" id="PTHR47942:SF48">
    <property type="entry name" value="OS05G0355200 PROTEIN"/>
    <property type="match status" value="1"/>
</dbReference>
<dbReference type="PROSITE" id="PS51375">
    <property type="entry name" value="PPR"/>
    <property type="match status" value="1"/>
</dbReference>
<evidence type="ECO:0000256" key="2">
    <source>
        <dbReference type="ARBA" id="ARBA00022737"/>
    </source>
</evidence>
<evidence type="ECO:0000313" key="5">
    <source>
        <dbReference type="Proteomes" id="UP000886595"/>
    </source>
</evidence>
<dbReference type="PANTHER" id="PTHR47942">
    <property type="entry name" value="TETRATRICOPEPTIDE REPEAT (TPR)-LIKE SUPERFAMILY PROTEIN-RELATED"/>
    <property type="match status" value="1"/>
</dbReference>
<reference evidence="4 5" key="1">
    <citation type="submission" date="2020-02" db="EMBL/GenBank/DDBJ databases">
        <authorList>
            <person name="Ma Q."/>
            <person name="Huang Y."/>
            <person name="Song X."/>
            <person name="Pei D."/>
        </authorList>
    </citation>
    <scope>NUCLEOTIDE SEQUENCE [LARGE SCALE GENOMIC DNA]</scope>
    <source>
        <strain evidence="4">Sxm20200214</strain>
        <tissue evidence="4">Leaf</tissue>
    </source>
</reference>
<dbReference type="EMBL" id="JAAMPC010000015">
    <property type="protein sequence ID" value="KAG2260938.1"/>
    <property type="molecule type" value="Genomic_DNA"/>
</dbReference>
<keyword evidence="5" id="KW-1185">Reference proteome</keyword>
<evidence type="ECO:0000313" key="4">
    <source>
        <dbReference type="EMBL" id="KAG2260938.1"/>
    </source>
</evidence>
<comment type="similarity">
    <text evidence="1">Belongs to the PPR family. P subfamily.</text>
</comment>
<sequence length="75" mass="8676">MPEHATRIYKKMIQNGVEPSIHTFNMMMKSYFMARNYEMGRAVWEEMMKRGICPGDNSYTVLIRGLIGEGKSRGV</sequence>
<proteinExistence type="inferred from homology"/>
<accession>A0A8X7Q127</accession>
<evidence type="ECO:0000256" key="1">
    <source>
        <dbReference type="ARBA" id="ARBA00007626"/>
    </source>
</evidence>
<name>A0A8X7Q127_BRACI</name>
<protein>
    <recommendedName>
        <fullName evidence="6">Pentatricopeptide repeat-containing protein</fullName>
    </recommendedName>
</protein>
<dbReference type="Pfam" id="PF13041">
    <property type="entry name" value="PPR_2"/>
    <property type="match status" value="1"/>
</dbReference>
<dbReference type="InterPro" id="IPR002885">
    <property type="entry name" value="PPR_rpt"/>
</dbReference>
<evidence type="ECO:0000256" key="3">
    <source>
        <dbReference type="PROSITE-ProRule" id="PRU00708"/>
    </source>
</evidence>
<dbReference type="InterPro" id="IPR051222">
    <property type="entry name" value="PPR/CCM1_RNA-binding"/>
</dbReference>
<evidence type="ECO:0008006" key="6">
    <source>
        <dbReference type="Google" id="ProtNLM"/>
    </source>
</evidence>
<comment type="caution">
    <text evidence="4">The sequence shown here is derived from an EMBL/GenBank/DDBJ whole genome shotgun (WGS) entry which is preliminary data.</text>
</comment>
<dbReference type="Gene3D" id="1.25.40.10">
    <property type="entry name" value="Tetratricopeptide repeat domain"/>
    <property type="match status" value="1"/>
</dbReference>
<gene>
    <name evidence="4" type="ORF">Bca52824_080232</name>
</gene>
<dbReference type="AlphaFoldDB" id="A0A8X7Q127"/>
<feature type="repeat" description="PPR" evidence="3">
    <location>
        <begin position="20"/>
        <end position="54"/>
    </location>
</feature>
<dbReference type="OrthoDB" id="185373at2759"/>
<organism evidence="4 5">
    <name type="scientific">Brassica carinata</name>
    <name type="common">Ethiopian mustard</name>
    <name type="synonym">Abyssinian cabbage</name>
    <dbReference type="NCBI Taxonomy" id="52824"/>
    <lineage>
        <taxon>Eukaryota</taxon>
        <taxon>Viridiplantae</taxon>
        <taxon>Streptophyta</taxon>
        <taxon>Embryophyta</taxon>
        <taxon>Tracheophyta</taxon>
        <taxon>Spermatophyta</taxon>
        <taxon>Magnoliopsida</taxon>
        <taxon>eudicotyledons</taxon>
        <taxon>Gunneridae</taxon>
        <taxon>Pentapetalae</taxon>
        <taxon>rosids</taxon>
        <taxon>malvids</taxon>
        <taxon>Brassicales</taxon>
        <taxon>Brassicaceae</taxon>
        <taxon>Brassiceae</taxon>
        <taxon>Brassica</taxon>
    </lineage>
</organism>
<keyword evidence="2" id="KW-0677">Repeat</keyword>
<dbReference type="NCBIfam" id="TIGR00756">
    <property type="entry name" value="PPR"/>
    <property type="match status" value="1"/>
</dbReference>